<feature type="domain" description="Thioredoxin" evidence="2">
    <location>
        <begin position="1"/>
        <end position="95"/>
    </location>
</feature>
<dbReference type="RefSeq" id="XP_009038432.1">
    <property type="nucleotide sequence ID" value="XM_009040184.1"/>
</dbReference>
<evidence type="ECO:0000313" key="4">
    <source>
        <dbReference type="Proteomes" id="UP000002729"/>
    </source>
</evidence>
<feature type="non-terminal residue" evidence="3">
    <location>
        <position position="95"/>
    </location>
</feature>
<keyword evidence="1" id="KW-1015">Disulfide bond</keyword>
<dbReference type="Gene3D" id="3.40.30.10">
    <property type="entry name" value="Glutaredoxin"/>
    <property type="match status" value="1"/>
</dbReference>
<dbReference type="PROSITE" id="PS51352">
    <property type="entry name" value="THIOREDOXIN_2"/>
    <property type="match status" value="1"/>
</dbReference>
<accession>F0YDR9</accession>
<dbReference type="GeneID" id="20218857"/>
<dbReference type="KEGG" id="aaf:AURANDRAFT_17585"/>
<sequence length="95" mass="10227">VSDEASYKKLCAQDKLVVTNFTATWCGPCKAAAPIFDKMSEDHGDVVFCKIDIDDEELQEVVVANAISAVPTYTFVKGDEIVADAIKGANMPAIE</sequence>
<protein>
    <recommendedName>
        <fullName evidence="2">Thioredoxin domain-containing protein</fullName>
    </recommendedName>
</protein>
<organism evidence="4">
    <name type="scientific">Aureococcus anophagefferens</name>
    <name type="common">Harmful bloom alga</name>
    <dbReference type="NCBI Taxonomy" id="44056"/>
    <lineage>
        <taxon>Eukaryota</taxon>
        <taxon>Sar</taxon>
        <taxon>Stramenopiles</taxon>
        <taxon>Ochrophyta</taxon>
        <taxon>Pelagophyceae</taxon>
        <taxon>Pelagomonadales</taxon>
        <taxon>Pelagomonadaceae</taxon>
        <taxon>Aureococcus</taxon>
    </lineage>
</organism>
<dbReference type="SUPFAM" id="SSF52833">
    <property type="entry name" value="Thioredoxin-like"/>
    <property type="match status" value="1"/>
</dbReference>
<dbReference type="OMA" id="VGANKHE"/>
<evidence type="ECO:0000313" key="3">
    <source>
        <dbReference type="EMBL" id="EGB06681.1"/>
    </source>
</evidence>
<feature type="non-terminal residue" evidence="3">
    <location>
        <position position="1"/>
    </location>
</feature>
<dbReference type="EMBL" id="GL833133">
    <property type="protein sequence ID" value="EGB06681.1"/>
    <property type="molecule type" value="Genomic_DNA"/>
</dbReference>
<reference evidence="3 4" key="1">
    <citation type="journal article" date="2011" name="Proc. Natl. Acad. Sci. U.S.A.">
        <title>Niche of harmful alga Aureococcus anophagefferens revealed through ecogenomics.</title>
        <authorList>
            <person name="Gobler C.J."/>
            <person name="Berry D.L."/>
            <person name="Dyhrman S.T."/>
            <person name="Wilhelm S.W."/>
            <person name="Salamov A."/>
            <person name="Lobanov A.V."/>
            <person name="Zhang Y."/>
            <person name="Collier J.L."/>
            <person name="Wurch L.L."/>
            <person name="Kustka A.B."/>
            <person name="Dill B.D."/>
            <person name="Shah M."/>
            <person name="VerBerkmoes N.C."/>
            <person name="Kuo A."/>
            <person name="Terry A."/>
            <person name="Pangilinan J."/>
            <person name="Lindquist E.A."/>
            <person name="Lucas S."/>
            <person name="Paulsen I.T."/>
            <person name="Hattenrath-Lehmann T.K."/>
            <person name="Talmage S.C."/>
            <person name="Walker E.A."/>
            <person name="Koch F."/>
            <person name="Burson A.M."/>
            <person name="Marcoval M.A."/>
            <person name="Tang Y.Z."/>
            <person name="Lecleir G.R."/>
            <person name="Coyne K.J."/>
            <person name="Berg G.M."/>
            <person name="Bertrand E.M."/>
            <person name="Saito M.A."/>
            <person name="Gladyshev V.N."/>
            <person name="Grigoriev I.V."/>
        </authorList>
    </citation>
    <scope>NUCLEOTIDE SEQUENCE [LARGE SCALE GENOMIC DNA]</scope>
    <source>
        <strain evidence="4">CCMP 1984</strain>
    </source>
</reference>
<dbReference type="Proteomes" id="UP000002729">
    <property type="component" value="Unassembled WGS sequence"/>
</dbReference>
<dbReference type="InterPro" id="IPR036249">
    <property type="entry name" value="Thioredoxin-like_sf"/>
</dbReference>
<gene>
    <name evidence="3" type="ORF">AURANDRAFT_17585</name>
</gene>
<evidence type="ECO:0000256" key="1">
    <source>
        <dbReference type="ARBA" id="ARBA00023157"/>
    </source>
</evidence>
<dbReference type="InParanoid" id="F0YDR9"/>
<dbReference type="InterPro" id="IPR013766">
    <property type="entry name" value="Thioredoxin_domain"/>
</dbReference>
<proteinExistence type="predicted"/>
<evidence type="ECO:0000259" key="2">
    <source>
        <dbReference type="PROSITE" id="PS51352"/>
    </source>
</evidence>
<keyword evidence="4" id="KW-1185">Reference proteome</keyword>
<dbReference type="CDD" id="cd02947">
    <property type="entry name" value="TRX_family"/>
    <property type="match status" value="1"/>
</dbReference>
<dbReference type="eggNOG" id="KOG0907">
    <property type="taxonomic scope" value="Eukaryota"/>
</dbReference>
<dbReference type="OrthoDB" id="2121326at2759"/>
<dbReference type="Pfam" id="PF00085">
    <property type="entry name" value="Thioredoxin"/>
    <property type="match status" value="1"/>
</dbReference>
<dbReference type="AlphaFoldDB" id="F0YDR9"/>
<dbReference type="PRINTS" id="PR00421">
    <property type="entry name" value="THIOREDOXIN"/>
</dbReference>
<dbReference type="PANTHER" id="PTHR46115">
    <property type="entry name" value="THIOREDOXIN-LIKE PROTEIN 1"/>
    <property type="match status" value="1"/>
</dbReference>
<name>F0YDR9_AURAN</name>